<dbReference type="HOGENOM" id="CLU_852585_0_0_1"/>
<dbReference type="EMBL" id="CH408030">
    <property type="protein sequence ID" value="EAQ90444.1"/>
    <property type="molecule type" value="Genomic_DNA"/>
</dbReference>
<dbReference type="PANTHER" id="PTHR47843">
    <property type="entry name" value="BTB DOMAIN-CONTAINING PROTEIN-RELATED"/>
    <property type="match status" value="1"/>
</dbReference>
<dbReference type="SMART" id="SM00225">
    <property type="entry name" value="BTB"/>
    <property type="match status" value="1"/>
</dbReference>
<feature type="compositionally biased region" description="Acidic residues" evidence="1">
    <location>
        <begin position="289"/>
        <end position="301"/>
    </location>
</feature>
<keyword evidence="4" id="KW-1185">Reference proteome</keyword>
<dbReference type="AlphaFoldDB" id="Q2HBM5"/>
<dbReference type="InterPro" id="IPR011333">
    <property type="entry name" value="SKP1/BTB/POZ_sf"/>
</dbReference>
<dbReference type="GeneID" id="4388842"/>
<gene>
    <name evidence="3" type="ORF">CHGG_02379</name>
</gene>
<dbReference type="VEuPathDB" id="FungiDB:CHGG_02379"/>
<dbReference type="InterPro" id="IPR000210">
    <property type="entry name" value="BTB/POZ_dom"/>
</dbReference>
<evidence type="ECO:0000313" key="4">
    <source>
        <dbReference type="Proteomes" id="UP000001056"/>
    </source>
</evidence>
<dbReference type="PANTHER" id="PTHR47843:SF5">
    <property type="entry name" value="BTB_POZ DOMAIN PROTEIN"/>
    <property type="match status" value="1"/>
</dbReference>
<evidence type="ECO:0000313" key="3">
    <source>
        <dbReference type="EMBL" id="EAQ90444.1"/>
    </source>
</evidence>
<protein>
    <recommendedName>
        <fullName evidence="2">BTB domain-containing protein</fullName>
    </recommendedName>
</protein>
<reference evidence="4" key="1">
    <citation type="journal article" date="2015" name="Genome Announc.">
        <title>Draft genome sequence of the cellulolytic fungus Chaetomium globosum.</title>
        <authorList>
            <person name="Cuomo C.A."/>
            <person name="Untereiner W.A."/>
            <person name="Ma L.-J."/>
            <person name="Grabherr M."/>
            <person name="Birren B.W."/>
        </authorList>
    </citation>
    <scope>NUCLEOTIDE SEQUENCE [LARGE SCALE GENOMIC DNA]</scope>
    <source>
        <strain evidence="4">ATCC 6205 / CBS 148.51 / DSM 1962 / NBRC 6347 / NRRL 1970</strain>
    </source>
</reference>
<feature type="region of interest" description="Disordered" evidence="1">
    <location>
        <begin position="282"/>
        <end position="326"/>
    </location>
</feature>
<dbReference type="SUPFAM" id="SSF54695">
    <property type="entry name" value="POZ domain"/>
    <property type="match status" value="1"/>
</dbReference>
<accession>Q2HBM5</accession>
<dbReference type="PROSITE" id="PS50097">
    <property type="entry name" value="BTB"/>
    <property type="match status" value="1"/>
</dbReference>
<organism evidence="3 4">
    <name type="scientific">Chaetomium globosum (strain ATCC 6205 / CBS 148.51 / DSM 1962 / NBRC 6347 / NRRL 1970)</name>
    <name type="common">Soil fungus</name>
    <dbReference type="NCBI Taxonomy" id="306901"/>
    <lineage>
        <taxon>Eukaryota</taxon>
        <taxon>Fungi</taxon>
        <taxon>Dikarya</taxon>
        <taxon>Ascomycota</taxon>
        <taxon>Pezizomycotina</taxon>
        <taxon>Sordariomycetes</taxon>
        <taxon>Sordariomycetidae</taxon>
        <taxon>Sordariales</taxon>
        <taxon>Chaetomiaceae</taxon>
        <taxon>Chaetomium</taxon>
    </lineage>
</organism>
<dbReference type="OrthoDB" id="5225184at2759"/>
<dbReference type="Proteomes" id="UP000001056">
    <property type="component" value="Unassembled WGS sequence"/>
</dbReference>
<sequence>MFWHPNLAGILKELLEKGVFYSEYSAKELFPELFGSAQSEKNTEIASQIESTMFGCTVQASLNGDDEHSKELMESLKGLYTSGRYSDLAITCQGKSYRVHKAIVCPRSGFFAAACNGQFKASRCEASEGRIDLPDDDPEAVDAMISYFYRLNYDLNWVDSSREDEDGAAETATFEEAPANSSLASRTRPELVAHAKVYILSEKYLVGGLKALALQKFATSVCNHLDVDDFLPAIQEVYNFTSENDRGLRDVITEDLSQVDDRKFDNYSSAYRYCLDHHDHPDDHYGTVDEPDPSPDEEEFEPGGHAGEITLEDWQETGEDTRRADV</sequence>
<dbReference type="CDD" id="cd18186">
    <property type="entry name" value="BTB_POZ_ZBTB_KLHL-like"/>
    <property type="match status" value="1"/>
</dbReference>
<dbReference type="Pfam" id="PF00651">
    <property type="entry name" value="BTB"/>
    <property type="match status" value="1"/>
</dbReference>
<dbReference type="InParanoid" id="Q2HBM5"/>
<evidence type="ECO:0000259" key="2">
    <source>
        <dbReference type="PROSITE" id="PS50097"/>
    </source>
</evidence>
<proteinExistence type="predicted"/>
<dbReference type="STRING" id="306901.Q2HBM5"/>
<dbReference type="Gene3D" id="3.30.710.10">
    <property type="entry name" value="Potassium Channel Kv1.1, Chain A"/>
    <property type="match status" value="1"/>
</dbReference>
<feature type="domain" description="BTB" evidence="2">
    <location>
        <begin position="86"/>
        <end position="157"/>
    </location>
</feature>
<dbReference type="RefSeq" id="XP_001228895.1">
    <property type="nucleotide sequence ID" value="XM_001228894.1"/>
</dbReference>
<evidence type="ECO:0000256" key="1">
    <source>
        <dbReference type="SAM" id="MobiDB-lite"/>
    </source>
</evidence>
<name>Q2HBM5_CHAGB</name>